<dbReference type="Proteomes" id="UP001220395">
    <property type="component" value="Chromosome"/>
</dbReference>
<gene>
    <name evidence="1" type="ORF">PQ455_17575</name>
</gene>
<reference evidence="1 2" key="1">
    <citation type="submission" date="2023-02" db="EMBL/GenBank/DDBJ databases">
        <title>Genome sequence of Sphingomonas naphthae.</title>
        <authorList>
            <person name="Kim S."/>
            <person name="Heo J."/>
            <person name="Kwon S.-W."/>
        </authorList>
    </citation>
    <scope>NUCLEOTIDE SEQUENCE [LARGE SCALE GENOMIC DNA]</scope>
    <source>
        <strain evidence="1 2">KACC 18716</strain>
    </source>
</reference>
<dbReference type="EMBL" id="CP117411">
    <property type="protein sequence ID" value="WCT73394.1"/>
    <property type="molecule type" value="Genomic_DNA"/>
</dbReference>
<dbReference type="RefSeq" id="WP_273687579.1">
    <property type="nucleotide sequence ID" value="NZ_CP117411.1"/>
</dbReference>
<name>A0ABY7TMC7_9SPHN</name>
<evidence type="ECO:0000313" key="2">
    <source>
        <dbReference type="Proteomes" id="UP001220395"/>
    </source>
</evidence>
<protein>
    <submittedName>
        <fullName evidence="1">Uncharacterized protein</fullName>
    </submittedName>
</protein>
<evidence type="ECO:0000313" key="1">
    <source>
        <dbReference type="EMBL" id="WCT73394.1"/>
    </source>
</evidence>
<proteinExistence type="predicted"/>
<dbReference type="InterPro" id="IPR054248">
    <property type="entry name" value="DUF6975"/>
</dbReference>
<sequence length="231" mass="24594">MSMQTNDQPQRDSLETGARYLATDLAAMVMTDGSAGRCAVPTRDAADALDVARVLADAAHYLSSLHGRHPGVVDMASLRRGAEPVGRWFGQAIAGFEGERLYLTRLVVAAGPMPSTPGQASADSAIAGQRQAIELLARSDRAGCALGAAAGLVLDWQAIRPLLDAVALRFDVALQPYRLPGQAETLEAVTTVAATSQTIARAIRFGAEQMLAQHRHLWDLLDARRSARRGL</sequence>
<dbReference type="Pfam" id="PF22391">
    <property type="entry name" value="DUF6975"/>
    <property type="match status" value="1"/>
</dbReference>
<accession>A0ABY7TMC7</accession>
<keyword evidence="2" id="KW-1185">Reference proteome</keyword>
<organism evidence="1 2">
    <name type="scientific">Sphingomonas naphthae</name>
    <dbReference type="NCBI Taxonomy" id="1813468"/>
    <lineage>
        <taxon>Bacteria</taxon>
        <taxon>Pseudomonadati</taxon>
        <taxon>Pseudomonadota</taxon>
        <taxon>Alphaproteobacteria</taxon>
        <taxon>Sphingomonadales</taxon>
        <taxon>Sphingomonadaceae</taxon>
        <taxon>Sphingomonas</taxon>
    </lineage>
</organism>